<accession>A0A9D4X7N6</accession>
<evidence type="ECO:0000313" key="3">
    <source>
        <dbReference type="EMBL" id="KAI5415293.1"/>
    </source>
</evidence>
<gene>
    <name evidence="3" type="ORF">KIW84_040657</name>
</gene>
<evidence type="ECO:0000256" key="1">
    <source>
        <dbReference type="SAM" id="Coils"/>
    </source>
</evidence>
<feature type="domain" description="DUF7745" evidence="2">
    <location>
        <begin position="3"/>
        <end position="87"/>
    </location>
</feature>
<dbReference type="Proteomes" id="UP001058974">
    <property type="component" value="Chromosome 4"/>
</dbReference>
<dbReference type="Gramene" id="Psat04G0065700-T1">
    <property type="protein sequence ID" value="KAI5415293.1"/>
    <property type="gene ID" value="KIW84_040657"/>
</dbReference>
<keyword evidence="4" id="KW-1185">Reference proteome</keyword>
<name>A0A9D4X7N6_PEA</name>
<reference evidence="3 4" key="1">
    <citation type="journal article" date="2022" name="Nat. Genet.">
        <title>Improved pea reference genome and pan-genome highlight genomic features and evolutionary characteristics.</title>
        <authorList>
            <person name="Yang T."/>
            <person name="Liu R."/>
            <person name="Luo Y."/>
            <person name="Hu S."/>
            <person name="Wang D."/>
            <person name="Wang C."/>
            <person name="Pandey M.K."/>
            <person name="Ge S."/>
            <person name="Xu Q."/>
            <person name="Li N."/>
            <person name="Li G."/>
            <person name="Huang Y."/>
            <person name="Saxena R.K."/>
            <person name="Ji Y."/>
            <person name="Li M."/>
            <person name="Yan X."/>
            <person name="He Y."/>
            <person name="Liu Y."/>
            <person name="Wang X."/>
            <person name="Xiang C."/>
            <person name="Varshney R.K."/>
            <person name="Ding H."/>
            <person name="Gao S."/>
            <person name="Zong X."/>
        </authorList>
    </citation>
    <scope>NUCLEOTIDE SEQUENCE [LARGE SCALE GENOMIC DNA]</scope>
    <source>
        <strain evidence="3 4">cv. Zhongwan 6</strain>
    </source>
</reference>
<dbReference type="EMBL" id="JAMSHJ010000004">
    <property type="protein sequence ID" value="KAI5415293.1"/>
    <property type="molecule type" value="Genomic_DNA"/>
</dbReference>
<evidence type="ECO:0000313" key="4">
    <source>
        <dbReference type="Proteomes" id="UP001058974"/>
    </source>
</evidence>
<organism evidence="3 4">
    <name type="scientific">Pisum sativum</name>
    <name type="common">Garden pea</name>
    <name type="synonym">Lathyrus oleraceus</name>
    <dbReference type="NCBI Taxonomy" id="3888"/>
    <lineage>
        <taxon>Eukaryota</taxon>
        <taxon>Viridiplantae</taxon>
        <taxon>Streptophyta</taxon>
        <taxon>Embryophyta</taxon>
        <taxon>Tracheophyta</taxon>
        <taxon>Spermatophyta</taxon>
        <taxon>Magnoliopsida</taxon>
        <taxon>eudicotyledons</taxon>
        <taxon>Gunneridae</taxon>
        <taxon>Pentapetalae</taxon>
        <taxon>rosids</taxon>
        <taxon>fabids</taxon>
        <taxon>Fabales</taxon>
        <taxon>Fabaceae</taxon>
        <taxon>Papilionoideae</taxon>
        <taxon>50 kb inversion clade</taxon>
        <taxon>NPAAA clade</taxon>
        <taxon>Hologalegina</taxon>
        <taxon>IRL clade</taxon>
        <taxon>Fabeae</taxon>
        <taxon>Lathyrus</taxon>
    </lineage>
</organism>
<keyword evidence="1" id="KW-0175">Coiled coil</keyword>
<feature type="coiled-coil region" evidence="1">
    <location>
        <begin position="109"/>
        <end position="143"/>
    </location>
</feature>
<protein>
    <recommendedName>
        <fullName evidence="2">DUF7745 domain-containing protein</fullName>
    </recommendedName>
</protein>
<comment type="caution">
    <text evidence="3">The sequence shown here is derived from an EMBL/GenBank/DDBJ whole genome shotgun (WGS) entry which is preliminary data.</text>
</comment>
<sequence>MIGYRPTLEEMDYHLCIHEVDLQANLRVCRDFKGFPREYLEKRADDFATSLQWYAMDNIMVLLTFGLMLVPTEKDFVDYTTIDVFLAIKARDEDPHQRDGWKDTWLNSTRTLKEANHEYEACIQSLEDEVQSLVNALHEAQRQTMDSILRRRVVEGLLAFRPSKWSEAYEDVVDLKRQMRLLEEAYDEMRNLCIFIEGHNQEMVDTLKEDKTIMVKLQEKAGYYREKYLKLVILYNDPIEEIPRSLKEDEFMVDIFQPQKEICEFIKMCLHGGGIQG</sequence>
<evidence type="ECO:0000259" key="2">
    <source>
        <dbReference type="Pfam" id="PF24924"/>
    </source>
</evidence>
<dbReference type="AlphaFoldDB" id="A0A9D4X7N6"/>
<dbReference type="InterPro" id="IPR056647">
    <property type="entry name" value="DUF7745"/>
</dbReference>
<dbReference type="Pfam" id="PF24924">
    <property type="entry name" value="DUF7745"/>
    <property type="match status" value="1"/>
</dbReference>
<proteinExistence type="predicted"/>